<sequence>MLCPGRGATPSLPIPPRAPTGMVSTPLFPAHRPQATAGPTRKERQMPALDHPASAMLDLDSARRLACGLVAPIGDSETLDLAQAAGRTSATSLRAEIALPRAARSAMDGFALRTADLAAALTLPVAGTVAAGMQAPPLPDGAALRIFTGAQIPAGADAVVPVEEVTETGAEVQLTAAPAPGSHIRAVGSEQPLGGLLLRRGTRIRAHHIGLLASNGVAEVAVVRRPRLAILSTGDELHRPGAEAASRDTMPDVNRPMLIALAQGAGAEVDDHGILPDDAEATVAKFASLQGRYDLIVTTGAVSMGGRDHLRPALIAAGGQIDGWKVALKPGKPVMFGRLGNAAVTGLPGNPFSAMVGFTLFVSAQIARLKGAVPAPLFHCAGRAGFDWTRKPDRAEIFPIRLGNREIDGLPVVHRLGEGTSATLFPLAEADGLGFVPAETARVSVGTPICWQTFEAGAR</sequence>
<evidence type="ECO:0000256" key="2">
    <source>
        <dbReference type="ARBA" id="ARBA00005046"/>
    </source>
</evidence>
<proteinExistence type="inferred from homology"/>
<dbReference type="InterPro" id="IPR005110">
    <property type="entry name" value="MoeA_linker/N"/>
</dbReference>
<comment type="similarity">
    <text evidence="3 6">Belongs to the MoeA family.</text>
</comment>
<dbReference type="EMBL" id="AJ238348">
    <property type="protein sequence ID" value="CAB57390.1"/>
    <property type="molecule type" value="Genomic_DNA"/>
</dbReference>
<dbReference type="PANTHER" id="PTHR10192">
    <property type="entry name" value="MOLYBDOPTERIN BIOSYNTHESIS PROTEIN"/>
    <property type="match status" value="1"/>
</dbReference>
<keyword evidence="4 6" id="KW-0501">Molybdenum cofactor biosynthesis</keyword>
<dbReference type="Gene3D" id="2.170.190.11">
    <property type="entry name" value="Molybdopterin biosynthesis moea protein, domain 3"/>
    <property type="match status" value="1"/>
</dbReference>
<evidence type="ECO:0000259" key="8">
    <source>
        <dbReference type="SMART" id="SM00852"/>
    </source>
</evidence>
<dbReference type="PROSITE" id="PS01079">
    <property type="entry name" value="MOCF_BIOSYNTHESIS_2"/>
    <property type="match status" value="1"/>
</dbReference>
<evidence type="ECO:0000313" key="9">
    <source>
        <dbReference type="EMBL" id="CAB57390.1"/>
    </source>
</evidence>
<dbReference type="NCBIfam" id="NF045515">
    <property type="entry name" value="Glp_gephyrin"/>
    <property type="match status" value="1"/>
</dbReference>
<organism evidence="9">
    <name type="scientific">Rhodobacter capsulatus</name>
    <name type="common">Rhodopseudomonas capsulata</name>
    <dbReference type="NCBI Taxonomy" id="1061"/>
    <lineage>
        <taxon>Bacteria</taxon>
        <taxon>Pseudomonadati</taxon>
        <taxon>Pseudomonadota</taxon>
        <taxon>Alphaproteobacteria</taxon>
        <taxon>Rhodobacterales</taxon>
        <taxon>Rhodobacter group</taxon>
        <taxon>Rhodobacter</taxon>
    </lineage>
</organism>
<evidence type="ECO:0000256" key="6">
    <source>
        <dbReference type="RuleBase" id="RU365090"/>
    </source>
</evidence>
<protein>
    <recommendedName>
        <fullName evidence="6">Molybdopterin molybdenumtransferase</fullName>
        <ecNumber evidence="6">2.10.1.1</ecNumber>
    </recommendedName>
</protein>
<dbReference type="AlphaFoldDB" id="Q9RLC2"/>
<dbReference type="SUPFAM" id="SSF53218">
    <property type="entry name" value="Molybdenum cofactor biosynthesis proteins"/>
    <property type="match status" value="1"/>
</dbReference>
<dbReference type="EC" id="2.10.1.1" evidence="6"/>
<keyword evidence="6" id="KW-0460">Magnesium</keyword>
<name>Q9RLC2_RHOCA</name>
<dbReference type="InterPro" id="IPR036688">
    <property type="entry name" value="MoeA_C_domain_IV_sf"/>
</dbReference>
<evidence type="ECO:0000256" key="7">
    <source>
        <dbReference type="SAM" id="MobiDB-lite"/>
    </source>
</evidence>
<dbReference type="Pfam" id="PF03453">
    <property type="entry name" value="MoeA_N"/>
    <property type="match status" value="1"/>
</dbReference>
<dbReference type="InterPro" id="IPR005111">
    <property type="entry name" value="MoeA_C_domain_IV"/>
</dbReference>
<dbReference type="GO" id="GO:0061599">
    <property type="term" value="F:molybdopterin molybdotransferase activity"/>
    <property type="evidence" value="ECO:0007669"/>
    <property type="project" value="UniProtKB-UniRule"/>
</dbReference>
<dbReference type="InterPro" id="IPR038987">
    <property type="entry name" value="MoeA-like"/>
</dbReference>
<feature type="domain" description="MoaB/Mog" evidence="8">
    <location>
        <begin position="229"/>
        <end position="368"/>
    </location>
</feature>
<dbReference type="Gene3D" id="3.90.105.10">
    <property type="entry name" value="Molybdopterin biosynthesis moea protein, domain 2"/>
    <property type="match status" value="1"/>
</dbReference>
<dbReference type="GO" id="GO:0046872">
    <property type="term" value="F:metal ion binding"/>
    <property type="evidence" value="ECO:0007669"/>
    <property type="project" value="UniProtKB-UniRule"/>
</dbReference>
<evidence type="ECO:0000256" key="4">
    <source>
        <dbReference type="ARBA" id="ARBA00023150"/>
    </source>
</evidence>
<comment type="function">
    <text evidence="1 6">Catalyzes the insertion of molybdate into adenylated molybdopterin with the concomitant release of AMP.</text>
</comment>
<dbReference type="Gene3D" id="2.40.340.10">
    <property type="entry name" value="MoeA, C-terminal, domain IV"/>
    <property type="match status" value="1"/>
</dbReference>
<dbReference type="UniPathway" id="UPA00344"/>
<dbReference type="Pfam" id="PF00994">
    <property type="entry name" value="MoCF_biosynth"/>
    <property type="match status" value="1"/>
</dbReference>
<dbReference type="InterPro" id="IPR036135">
    <property type="entry name" value="MoeA_linker/N_sf"/>
</dbReference>
<dbReference type="InterPro" id="IPR036425">
    <property type="entry name" value="MoaB/Mog-like_dom_sf"/>
</dbReference>
<dbReference type="SMART" id="SM00852">
    <property type="entry name" value="MoCF_biosynth"/>
    <property type="match status" value="1"/>
</dbReference>
<reference evidence="9" key="1">
    <citation type="journal article" date="1999" name="J. Bacteriol.">
        <title>Activity of the molybdopterin-containing xanthine dehydrogenase of Rhodobacter capsulatus can be restored by high molybdenum concentrations in a moeA mutant defective in molybdenum cofactor biosynthesis.</title>
        <authorList>
            <person name="Leimkuehler S."/>
            <person name="Angermueller S."/>
            <person name="Schwarz G."/>
            <person name="Mendel R.R."/>
            <person name="Klipp W."/>
        </authorList>
    </citation>
    <scope>NUCLEOTIDE SEQUENCE</scope>
</reference>
<dbReference type="GO" id="GO:0006777">
    <property type="term" value="P:Mo-molybdopterin cofactor biosynthetic process"/>
    <property type="evidence" value="ECO:0007669"/>
    <property type="project" value="UniProtKB-UniRule"/>
</dbReference>
<dbReference type="GO" id="GO:0005829">
    <property type="term" value="C:cytosol"/>
    <property type="evidence" value="ECO:0007669"/>
    <property type="project" value="TreeGrafter"/>
</dbReference>
<keyword evidence="6" id="KW-0479">Metal-binding</keyword>
<keyword evidence="6" id="KW-0500">Molybdenum</keyword>
<evidence type="ECO:0000256" key="5">
    <source>
        <dbReference type="ARBA" id="ARBA00047317"/>
    </source>
</evidence>
<keyword evidence="6" id="KW-0808">Transferase</keyword>
<feature type="region of interest" description="Disordered" evidence="7">
    <location>
        <begin position="1"/>
        <end position="47"/>
    </location>
</feature>
<dbReference type="Gene3D" id="3.40.980.10">
    <property type="entry name" value="MoaB/Mog-like domain"/>
    <property type="match status" value="1"/>
</dbReference>
<dbReference type="CDD" id="cd00887">
    <property type="entry name" value="MoeA"/>
    <property type="match status" value="1"/>
</dbReference>
<dbReference type="SUPFAM" id="SSF63882">
    <property type="entry name" value="MoeA N-terminal region -like"/>
    <property type="match status" value="1"/>
</dbReference>
<dbReference type="SUPFAM" id="SSF63867">
    <property type="entry name" value="MoeA C-terminal domain-like"/>
    <property type="match status" value="1"/>
</dbReference>
<comment type="cofactor">
    <cofactor evidence="6">
        <name>Mg(2+)</name>
        <dbReference type="ChEBI" id="CHEBI:18420"/>
    </cofactor>
</comment>
<comment type="catalytic activity">
    <reaction evidence="5">
        <text>adenylyl-molybdopterin + molybdate = Mo-molybdopterin + AMP + H(+)</text>
        <dbReference type="Rhea" id="RHEA:35047"/>
        <dbReference type="ChEBI" id="CHEBI:15378"/>
        <dbReference type="ChEBI" id="CHEBI:36264"/>
        <dbReference type="ChEBI" id="CHEBI:62727"/>
        <dbReference type="ChEBI" id="CHEBI:71302"/>
        <dbReference type="ChEBI" id="CHEBI:456215"/>
        <dbReference type="EC" id="2.10.1.1"/>
    </reaction>
</comment>
<dbReference type="InterPro" id="IPR008284">
    <property type="entry name" value="MoCF_biosynth_CS"/>
</dbReference>
<dbReference type="Pfam" id="PF03454">
    <property type="entry name" value="MoeA_C"/>
    <property type="match status" value="1"/>
</dbReference>
<dbReference type="PANTHER" id="PTHR10192:SF5">
    <property type="entry name" value="GEPHYRIN"/>
    <property type="match status" value="1"/>
</dbReference>
<evidence type="ECO:0000256" key="3">
    <source>
        <dbReference type="ARBA" id="ARBA00010763"/>
    </source>
</evidence>
<accession>Q9RLC2</accession>
<gene>
    <name evidence="9" type="primary">moeA</name>
</gene>
<comment type="pathway">
    <text evidence="2 6">Cofactor biosynthesis; molybdopterin biosynthesis.</text>
</comment>
<evidence type="ECO:0000256" key="1">
    <source>
        <dbReference type="ARBA" id="ARBA00002901"/>
    </source>
</evidence>
<dbReference type="InterPro" id="IPR001453">
    <property type="entry name" value="MoaB/Mog_dom"/>
</dbReference>